<keyword evidence="2" id="KW-0418">Kinase</keyword>
<proteinExistence type="predicted"/>
<dbReference type="Pfam" id="PF07714">
    <property type="entry name" value="PK_Tyr_Ser-Thr"/>
    <property type="match status" value="1"/>
</dbReference>
<dbReference type="SUPFAM" id="SSF56112">
    <property type="entry name" value="Protein kinase-like (PK-like)"/>
    <property type="match status" value="1"/>
</dbReference>
<evidence type="ECO:0000259" key="1">
    <source>
        <dbReference type="PROSITE" id="PS50011"/>
    </source>
</evidence>
<keyword evidence="2" id="KW-0808">Transferase</keyword>
<dbReference type="PANTHER" id="PTHR27003:SF383">
    <property type="entry name" value="TYROSINE-PROTEIN KINASE, NON-RECEPTOR JAK_TYK2-RELATED"/>
    <property type="match status" value="1"/>
</dbReference>
<feature type="domain" description="Protein kinase" evidence="1">
    <location>
        <begin position="1"/>
        <end position="200"/>
    </location>
</feature>
<comment type="caution">
    <text evidence="2">The sequence shown here is derived from an EMBL/GenBank/DDBJ whole genome shotgun (WGS) entry which is preliminary data.</text>
</comment>
<reference evidence="2" key="1">
    <citation type="journal article" date="2019" name="Sci. Rep.">
        <title>Draft genome of Tanacetum cinerariifolium, the natural source of mosquito coil.</title>
        <authorList>
            <person name="Yamashiro T."/>
            <person name="Shiraishi A."/>
            <person name="Satake H."/>
            <person name="Nakayama K."/>
        </authorList>
    </citation>
    <scope>NUCLEOTIDE SEQUENCE</scope>
</reference>
<dbReference type="EMBL" id="BKCJ011303794">
    <property type="protein sequence ID" value="GFD17915.1"/>
    <property type="molecule type" value="Genomic_DNA"/>
</dbReference>
<dbReference type="GO" id="GO:0005524">
    <property type="term" value="F:ATP binding"/>
    <property type="evidence" value="ECO:0007669"/>
    <property type="project" value="InterPro"/>
</dbReference>
<gene>
    <name evidence="2" type="ORF">Tci_889884</name>
</gene>
<organism evidence="2">
    <name type="scientific">Tanacetum cinerariifolium</name>
    <name type="common">Dalmatian daisy</name>
    <name type="synonym">Chrysanthemum cinerariifolium</name>
    <dbReference type="NCBI Taxonomy" id="118510"/>
    <lineage>
        <taxon>Eukaryota</taxon>
        <taxon>Viridiplantae</taxon>
        <taxon>Streptophyta</taxon>
        <taxon>Embryophyta</taxon>
        <taxon>Tracheophyta</taxon>
        <taxon>Spermatophyta</taxon>
        <taxon>Magnoliopsida</taxon>
        <taxon>eudicotyledons</taxon>
        <taxon>Gunneridae</taxon>
        <taxon>Pentapetalae</taxon>
        <taxon>asterids</taxon>
        <taxon>campanulids</taxon>
        <taxon>Asterales</taxon>
        <taxon>Asteraceae</taxon>
        <taxon>Asteroideae</taxon>
        <taxon>Anthemideae</taxon>
        <taxon>Anthemidinae</taxon>
        <taxon>Tanacetum</taxon>
    </lineage>
</organism>
<dbReference type="PANTHER" id="PTHR27003">
    <property type="entry name" value="OS07G0166700 PROTEIN"/>
    <property type="match status" value="1"/>
</dbReference>
<dbReference type="Gene3D" id="1.10.510.10">
    <property type="entry name" value="Transferase(Phosphotransferase) domain 1"/>
    <property type="match status" value="1"/>
</dbReference>
<feature type="non-terminal residue" evidence="2">
    <location>
        <position position="200"/>
    </location>
</feature>
<evidence type="ECO:0000313" key="2">
    <source>
        <dbReference type="EMBL" id="GFD17915.1"/>
    </source>
</evidence>
<protein>
    <submittedName>
        <fullName evidence="2">Protein kinase-like domain-containing protein</fullName>
    </submittedName>
</protein>
<dbReference type="InterPro" id="IPR000719">
    <property type="entry name" value="Prot_kinase_dom"/>
</dbReference>
<dbReference type="InterPro" id="IPR045272">
    <property type="entry name" value="ANXUR1/2-like"/>
</dbReference>
<dbReference type="InterPro" id="IPR001245">
    <property type="entry name" value="Ser-Thr/Tyr_kinase_cat_dom"/>
</dbReference>
<dbReference type="GO" id="GO:0004714">
    <property type="term" value="F:transmembrane receptor protein tyrosine kinase activity"/>
    <property type="evidence" value="ECO:0007669"/>
    <property type="project" value="InterPro"/>
</dbReference>
<name>A0A699U3V5_TANCI</name>
<sequence>FCDENDEKIIIIKLETRGSLDNYLSDSTMLTWVRRLEICVGLANALSYIHYDEPRHFSVIHRNIDSETVQLNDNWEPKLCEFRLSMNIQASERHHSFHVDEVWDRKGYTDPTYLETKSAHHKSDIYSFGIVMFELLCGRKSLSEHPDNKYLTPMAIFHYREKILDDIIDPELWKQMDPQSFNVFAQTAYDCLNEERSQRP</sequence>
<dbReference type="AlphaFoldDB" id="A0A699U3V5"/>
<accession>A0A699U3V5</accession>
<dbReference type="PROSITE" id="PS50011">
    <property type="entry name" value="PROTEIN_KINASE_DOM"/>
    <property type="match status" value="1"/>
</dbReference>
<feature type="non-terminal residue" evidence="2">
    <location>
        <position position="1"/>
    </location>
</feature>
<dbReference type="GO" id="GO:0009506">
    <property type="term" value="C:plasmodesma"/>
    <property type="evidence" value="ECO:0007669"/>
    <property type="project" value="TreeGrafter"/>
</dbReference>
<dbReference type="GO" id="GO:0005886">
    <property type="term" value="C:plasma membrane"/>
    <property type="evidence" value="ECO:0007669"/>
    <property type="project" value="TreeGrafter"/>
</dbReference>
<dbReference type="InterPro" id="IPR011009">
    <property type="entry name" value="Kinase-like_dom_sf"/>
</dbReference>